<name>A0A7Y4LYT4_9BRAD</name>
<comment type="caution">
    <text evidence="1">The sequence shown here is derived from an EMBL/GenBank/DDBJ whole genome shotgun (WGS) entry which is preliminary data.</text>
</comment>
<proteinExistence type="predicted"/>
<organism evidence="1 2">
    <name type="scientific">Bradyrhizobium australiense</name>
    <dbReference type="NCBI Taxonomy" id="2721161"/>
    <lineage>
        <taxon>Bacteria</taxon>
        <taxon>Pseudomonadati</taxon>
        <taxon>Pseudomonadota</taxon>
        <taxon>Alphaproteobacteria</taxon>
        <taxon>Hyphomicrobiales</taxon>
        <taxon>Nitrobacteraceae</taxon>
        <taxon>Bradyrhizobium</taxon>
    </lineage>
</organism>
<dbReference type="Proteomes" id="UP000544122">
    <property type="component" value="Unassembled WGS sequence"/>
</dbReference>
<accession>A0A7Y4LYT4</accession>
<evidence type="ECO:0000313" key="1">
    <source>
        <dbReference type="EMBL" id="NOJ43843.1"/>
    </source>
</evidence>
<dbReference type="AlphaFoldDB" id="A0A7Y4LYT4"/>
<dbReference type="Pfam" id="PF17398">
    <property type="entry name" value="NolB"/>
    <property type="match status" value="1"/>
</dbReference>
<gene>
    <name evidence="1" type="ORF">HCN58_30535</name>
</gene>
<sequence length="169" mass="17038">MLGATPISLNPADGLSGLCQPAAIGQQSQFQQTLLHVASTSDAASSVTDRAASVPAVSEVQRATVQASPPGERVLQALSSMYRGNPVPSVTSGGVAAISKAVQPGPAAQPLSRSQLVGMNPAGKPEGVLDFDAMVRGLRDVYKGVVEVSLVSKSTSAVSSSLNKLLSAG</sequence>
<dbReference type="InterPro" id="IPR016775">
    <property type="entry name" value="Nodulation_NolB"/>
</dbReference>
<reference evidence="1 2" key="1">
    <citation type="submission" date="2020-03" db="EMBL/GenBank/DDBJ databases">
        <title>Bradyrhizobium diversity isolated from nodules of Indigofera sp.</title>
        <authorList>
            <person name="Klepa M."/>
            <person name="Helene L."/>
            <person name="Hungria M."/>
        </authorList>
    </citation>
    <scope>NUCLEOTIDE SEQUENCE [LARGE SCALE GENOMIC DNA]</scope>
    <source>
        <strain evidence="1 2">WSM 1791</strain>
    </source>
</reference>
<dbReference type="EMBL" id="JAAVLX010000012">
    <property type="protein sequence ID" value="NOJ43843.1"/>
    <property type="molecule type" value="Genomic_DNA"/>
</dbReference>
<evidence type="ECO:0000313" key="2">
    <source>
        <dbReference type="Proteomes" id="UP000544122"/>
    </source>
</evidence>
<keyword evidence="2" id="KW-1185">Reference proteome</keyword>
<protein>
    <submittedName>
        <fullName evidence="1">Nodulation protein NolB</fullName>
    </submittedName>
</protein>